<name>A0A765T4F7_ECOLX</name>
<dbReference type="Pfam" id="PF08501">
    <property type="entry name" value="Shikimate_dh_N"/>
    <property type="match status" value="1"/>
</dbReference>
<comment type="pathway">
    <text evidence="1">Metabolic intermediate biosynthesis; chorismate biosynthesis; chorismate from D-erythrose 4-phosphate and phosphoenolpyruvate: step 4/7.</text>
</comment>
<organism evidence="7">
    <name type="scientific">Escherichia coli</name>
    <dbReference type="NCBI Taxonomy" id="562"/>
    <lineage>
        <taxon>Bacteria</taxon>
        <taxon>Pseudomonadati</taxon>
        <taxon>Pseudomonadota</taxon>
        <taxon>Gammaproteobacteria</taxon>
        <taxon>Enterobacterales</taxon>
        <taxon>Enterobacteriaceae</taxon>
        <taxon>Escherichia</taxon>
    </lineage>
</organism>
<dbReference type="GO" id="GO:0005829">
    <property type="term" value="C:cytosol"/>
    <property type="evidence" value="ECO:0007669"/>
    <property type="project" value="TreeGrafter"/>
</dbReference>
<dbReference type="CDD" id="cd01065">
    <property type="entry name" value="NAD_bind_Shikimate_DH"/>
    <property type="match status" value="1"/>
</dbReference>
<dbReference type="AlphaFoldDB" id="A0A765T4F7"/>
<reference evidence="7" key="1">
    <citation type="journal article" date="2018" name="Genome Biol.">
        <title>SKESA: strategic k-mer extension for scrupulous assemblies.</title>
        <authorList>
            <person name="Souvorov A."/>
            <person name="Agarwala R."/>
            <person name="Lipman D.J."/>
        </authorList>
    </citation>
    <scope>NUCLEOTIDE SEQUENCE [LARGE SCALE GENOMIC DNA]</scope>
    <source>
        <strain evidence="7">1839</strain>
    </source>
</reference>
<evidence type="ECO:0000256" key="1">
    <source>
        <dbReference type="ARBA" id="ARBA00004871"/>
    </source>
</evidence>
<dbReference type="GO" id="GO:0050661">
    <property type="term" value="F:NADP binding"/>
    <property type="evidence" value="ECO:0007669"/>
    <property type="project" value="TreeGrafter"/>
</dbReference>
<sequence>MKPMVINGSTRLYGIAGDPVAQVKTPELLNSFFQQTGINAVCVPLQVATSGFEASLRGVMQLSNLDGLVITVPHKVRACALTESLSAEALRVGAVNVLRRCEDGGWHGDMFDGTGLTVGLLRLGFVLKGQHVKQLGAGGSGAAVAFALLAAGAASVTLCDPDDNAAQALAQRINASYPQHPARVSDVPAELVGIDLLINCSPIGMKPDDGLPAPFADFNPSLQVVDIIMHPAETPLLAHARRAGCHAVNGKPMIEGQLAEFIHFFGLADKESLCARSR</sequence>
<dbReference type="GO" id="GO:0019632">
    <property type="term" value="P:shikimate metabolic process"/>
    <property type="evidence" value="ECO:0007669"/>
    <property type="project" value="TreeGrafter"/>
</dbReference>
<dbReference type="InterPro" id="IPR022893">
    <property type="entry name" value="Shikimate_DH_fam"/>
</dbReference>
<dbReference type="InterPro" id="IPR013708">
    <property type="entry name" value="Shikimate_DH-bd_N"/>
</dbReference>
<dbReference type="GO" id="GO:0009423">
    <property type="term" value="P:chorismate biosynthetic process"/>
    <property type="evidence" value="ECO:0007669"/>
    <property type="project" value="TreeGrafter"/>
</dbReference>
<evidence type="ECO:0000259" key="6">
    <source>
        <dbReference type="Pfam" id="PF08501"/>
    </source>
</evidence>
<dbReference type="PANTHER" id="PTHR21089:SF1">
    <property type="entry name" value="BIFUNCTIONAL 3-DEHYDROQUINATE DEHYDRATASE_SHIKIMATE DEHYDROGENASE, CHLOROPLASTIC"/>
    <property type="match status" value="1"/>
</dbReference>
<dbReference type="GO" id="GO:0004764">
    <property type="term" value="F:shikimate 3-dehydrogenase (NADP+) activity"/>
    <property type="evidence" value="ECO:0007669"/>
    <property type="project" value="InterPro"/>
</dbReference>
<dbReference type="InterPro" id="IPR036291">
    <property type="entry name" value="NAD(P)-bd_dom_sf"/>
</dbReference>
<evidence type="ECO:0000256" key="3">
    <source>
        <dbReference type="ARBA" id="ARBA00022857"/>
    </source>
</evidence>
<keyword evidence="3" id="KW-0521">NADP</keyword>
<keyword evidence="5" id="KW-0057">Aromatic amino acid biosynthesis</keyword>
<protein>
    <submittedName>
        <fullName evidence="7">Shikimate dehydrogenase</fullName>
    </submittedName>
</protein>
<comment type="caution">
    <text evidence="7">The sequence shown here is derived from an EMBL/GenBank/DDBJ whole genome shotgun (WGS) entry which is preliminary data.</text>
</comment>
<evidence type="ECO:0000256" key="4">
    <source>
        <dbReference type="ARBA" id="ARBA00023002"/>
    </source>
</evidence>
<feature type="domain" description="Shikimate dehydrogenase substrate binding N-terminal" evidence="6">
    <location>
        <begin position="15"/>
        <end position="98"/>
    </location>
</feature>
<dbReference type="PANTHER" id="PTHR21089">
    <property type="entry name" value="SHIKIMATE DEHYDROGENASE"/>
    <property type="match status" value="1"/>
</dbReference>
<accession>A0A765T4F7</accession>
<dbReference type="Gene3D" id="3.40.50.10860">
    <property type="entry name" value="Leucine Dehydrogenase, chain A, domain 1"/>
    <property type="match status" value="1"/>
</dbReference>
<dbReference type="SUPFAM" id="SSF51735">
    <property type="entry name" value="NAD(P)-binding Rossmann-fold domains"/>
    <property type="match status" value="1"/>
</dbReference>
<dbReference type="GO" id="GO:0009073">
    <property type="term" value="P:aromatic amino acid family biosynthetic process"/>
    <property type="evidence" value="ECO:0007669"/>
    <property type="project" value="UniProtKB-KW"/>
</dbReference>
<evidence type="ECO:0000256" key="2">
    <source>
        <dbReference type="ARBA" id="ARBA00022605"/>
    </source>
</evidence>
<proteinExistence type="predicted"/>
<dbReference type="Gene3D" id="3.40.50.720">
    <property type="entry name" value="NAD(P)-binding Rossmann-like Domain"/>
    <property type="match status" value="1"/>
</dbReference>
<gene>
    <name evidence="7" type="ORF">GGB84_002222</name>
</gene>
<keyword evidence="2" id="KW-0028">Amino-acid biosynthesis</keyword>
<dbReference type="InterPro" id="IPR046346">
    <property type="entry name" value="Aminoacid_DH-like_N_sf"/>
</dbReference>
<dbReference type="EMBL" id="DAAYTU010000011">
    <property type="protein sequence ID" value="HAG5770562.1"/>
    <property type="molecule type" value="Genomic_DNA"/>
</dbReference>
<keyword evidence="4" id="KW-0560">Oxidoreductase</keyword>
<evidence type="ECO:0000256" key="5">
    <source>
        <dbReference type="ARBA" id="ARBA00023141"/>
    </source>
</evidence>
<reference evidence="7" key="2">
    <citation type="submission" date="2020-02" db="EMBL/GenBank/DDBJ databases">
        <authorList>
            <consortium name="NCBI Pathogen Detection Project"/>
        </authorList>
    </citation>
    <scope>NUCLEOTIDE SEQUENCE</scope>
    <source>
        <strain evidence="7">1839</strain>
    </source>
</reference>
<evidence type="ECO:0000313" key="7">
    <source>
        <dbReference type="EMBL" id="HAG5770562.1"/>
    </source>
</evidence>
<dbReference type="SUPFAM" id="SSF53223">
    <property type="entry name" value="Aminoacid dehydrogenase-like, N-terminal domain"/>
    <property type="match status" value="1"/>
</dbReference>
<dbReference type="GO" id="GO:0008652">
    <property type="term" value="P:amino acid biosynthetic process"/>
    <property type="evidence" value="ECO:0007669"/>
    <property type="project" value="UniProtKB-KW"/>
</dbReference>